<gene>
    <name evidence="3" type="ORF">GCM10022395_00680</name>
</gene>
<dbReference type="PROSITE" id="PS51257">
    <property type="entry name" value="PROKAR_LIPOPROTEIN"/>
    <property type="match status" value="1"/>
</dbReference>
<dbReference type="SMART" id="SM00867">
    <property type="entry name" value="YceI"/>
    <property type="match status" value="1"/>
</dbReference>
<feature type="signal peptide" evidence="1">
    <location>
        <begin position="1"/>
        <end position="22"/>
    </location>
</feature>
<name>A0ABP6WQC7_9FLAO</name>
<accession>A0ABP6WQC7</accession>
<evidence type="ECO:0000256" key="1">
    <source>
        <dbReference type="SAM" id="SignalP"/>
    </source>
</evidence>
<dbReference type="PANTHER" id="PTHR34406:SF1">
    <property type="entry name" value="PROTEIN YCEI"/>
    <property type="match status" value="1"/>
</dbReference>
<dbReference type="EMBL" id="BAABCY010000005">
    <property type="protein sequence ID" value="GAA3553016.1"/>
    <property type="molecule type" value="Genomic_DNA"/>
</dbReference>
<proteinExistence type="predicted"/>
<organism evidence="3 4">
    <name type="scientific">Snuella lapsa</name>
    <dbReference type="NCBI Taxonomy" id="870481"/>
    <lineage>
        <taxon>Bacteria</taxon>
        <taxon>Pseudomonadati</taxon>
        <taxon>Bacteroidota</taxon>
        <taxon>Flavobacteriia</taxon>
        <taxon>Flavobacteriales</taxon>
        <taxon>Flavobacteriaceae</taxon>
        <taxon>Snuella</taxon>
    </lineage>
</organism>
<reference evidence="4" key="1">
    <citation type="journal article" date="2019" name="Int. J. Syst. Evol. Microbiol.">
        <title>The Global Catalogue of Microorganisms (GCM) 10K type strain sequencing project: providing services to taxonomists for standard genome sequencing and annotation.</title>
        <authorList>
            <consortium name="The Broad Institute Genomics Platform"/>
            <consortium name="The Broad Institute Genome Sequencing Center for Infectious Disease"/>
            <person name="Wu L."/>
            <person name="Ma J."/>
        </authorList>
    </citation>
    <scope>NUCLEOTIDE SEQUENCE [LARGE SCALE GENOMIC DNA]</scope>
    <source>
        <strain evidence="4">JCM 17111</strain>
    </source>
</reference>
<feature type="chain" id="PRO_5046101341" description="Lipid/polyisoprenoid-binding YceI-like domain-containing protein" evidence="1">
    <location>
        <begin position="23"/>
        <end position="211"/>
    </location>
</feature>
<dbReference type="PANTHER" id="PTHR34406">
    <property type="entry name" value="PROTEIN YCEI"/>
    <property type="match status" value="1"/>
</dbReference>
<evidence type="ECO:0000313" key="4">
    <source>
        <dbReference type="Proteomes" id="UP001500954"/>
    </source>
</evidence>
<dbReference type="InterPro" id="IPR007372">
    <property type="entry name" value="Lipid/polyisoprenoid-bd_YceI"/>
</dbReference>
<feature type="domain" description="Lipid/polyisoprenoid-binding YceI-like" evidence="2">
    <location>
        <begin position="45"/>
        <end position="210"/>
    </location>
</feature>
<protein>
    <recommendedName>
        <fullName evidence="2">Lipid/polyisoprenoid-binding YceI-like domain-containing protein</fullName>
    </recommendedName>
</protein>
<comment type="caution">
    <text evidence="3">The sequence shown here is derived from an EMBL/GenBank/DDBJ whole genome shotgun (WGS) entry which is preliminary data.</text>
</comment>
<evidence type="ECO:0000259" key="2">
    <source>
        <dbReference type="SMART" id="SM00867"/>
    </source>
</evidence>
<dbReference type="SUPFAM" id="SSF101874">
    <property type="entry name" value="YceI-like"/>
    <property type="match status" value="1"/>
</dbReference>
<evidence type="ECO:0000313" key="3">
    <source>
        <dbReference type="EMBL" id="GAA3553016.1"/>
    </source>
</evidence>
<keyword evidence="4" id="KW-1185">Reference proteome</keyword>
<sequence length="211" mass="23209">MKKRIITVFTVSAMALSIIACKNNTKENNIAQVETVAKASELSKKYTADITASSITWTGYKPTGSHTGTVNLKQGELTLKNGHIESGKFSIDMTSIKDSESNARLEKHLKSGDFFDVENHPNATFEITEISKSEGKTLISGNLTVKNITNKVTFPASVTNNGNSLTLTSDTFKIDRSKWEIKFKSKSFFTNLGDKFINDDIDLKISVTATK</sequence>
<dbReference type="RefSeq" id="WP_345003703.1">
    <property type="nucleotide sequence ID" value="NZ_BAABCY010000005.1"/>
</dbReference>
<dbReference type="Gene3D" id="2.40.128.110">
    <property type="entry name" value="Lipid/polyisoprenoid-binding, YceI-like"/>
    <property type="match status" value="1"/>
</dbReference>
<keyword evidence="1" id="KW-0732">Signal</keyword>
<dbReference type="InterPro" id="IPR036761">
    <property type="entry name" value="TTHA0802/YceI-like_sf"/>
</dbReference>
<dbReference type="Pfam" id="PF04264">
    <property type="entry name" value="YceI"/>
    <property type="match status" value="1"/>
</dbReference>
<dbReference type="Proteomes" id="UP001500954">
    <property type="component" value="Unassembled WGS sequence"/>
</dbReference>